<dbReference type="EMBL" id="LNQE01001848">
    <property type="protein sequence ID" value="KUG04472.1"/>
    <property type="molecule type" value="Genomic_DNA"/>
</dbReference>
<gene>
    <name evidence="5" type="ORF">ASZ90_018140</name>
</gene>
<dbReference type="SMART" id="SM00421">
    <property type="entry name" value="HTH_LUXR"/>
    <property type="match status" value="1"/>
</dbReference>
<reference evidence="5" key="1">
    <citation type="journal article" date="2015" name="Proc. Natl. Acad. Sci. U.S.A.">
        <title>Networks of energetic and metabolic interactions define dynamics in microbial communities.</title>
        <authorList>
            <person name="Embree M."/>
            <person name="Liu J.K."/>
            <person name="Al-Bassam M.M."/>
            <person name="Zengler K."/>
        </authorList>
    </citation>
    <scope>NUCLEOTIDE SEQUENCE</scope>
</reference>
<dbReference type="PRINTS" id="PR00038">
    <property type="entry name" value="HTHLUXR"/>
</dbReference>
<accession>A0A0W8E758</accession>
<dbReference type="Gene3D" id="3.40.50.2300">
    <property type="match status" value="1"/>
</dbReference>
<proteinExistence type="predicted"/>
<organism evidence="5">
    <name type="scientific">hydrocarbon metagenome</name>
    <dbReference type="NCBI Taxonomy" id="938273"/>
    <lineage>
        <taxon>unclassified sequences</taxon>
        <taxon>metagenomes</taxon>
        <taxon>ecological metagenomes</taxon>
    </lineage>
</organism>
<evidence type="ECO:0000313" key="5">
    <source>
        <dbReference type="EMBL" id="KUG04472.1"/>
    </source>
</evidence>
<dbReference type="AlphaFoldDB" id="A0A0W8E758"/>
<feature type="domain" description="HTH luxR-type" evidence="4">
    <location>
        <begin position="121"/>
        <end position="186"/>
    </location>
</feature>
<comment type="caution">
    <text evidence="5">The sequence shown here is derived from an EMBL/GenBank/DDBJ whole genome shotgun (WGS) entry which is preliminary data.</text>
</comment>
<dbReference type="PANTHER" id="PTHR44688:SF16">
    <property type="entry name" value="DNA-BINDING TRANSCRIPTIONAL ACTIVATOR DEVR_DOSR"/>
    <property type="match status" value="1"/>
</dbReference>
<dbReference type="GO" id="GO:0006355">
    <property type="term" value="P:regulation of DNA-templated transcription"/>
    <property type="evidence" value="ECO:0007669"/>
    <property type="project" value="InterPro"/>
</dbReference>
<dbReference type="SUPFAM" id="SSF46894">
    <property type="entry name" value="C-terminal effector domain of the bipartite response regulators"/>
    <property type="match status" value="1"/>
</dbReference>
<dbReference type="CDD" id="cd06170">
    <property type="entry name" value="LuxR_C_like"/>
    <property type="match status" value="1"/>
</dbReference>
<name>A0A0W8E758_9ZZZZ</name>
<dbReference type="PANTHER" id="PTHR44688">
    <property type="entry name" value="DNA-BINDING TRANSCRIPTIONAL ACTIVATOR DEVR_DOSR"/>
    <property type="match status" value="1"/>
</dbReference>
<evidence type="ECO:0000259" key="4">
    <source>
        <dbReference type="PROSITE" id="PS50043"/>
    </source>
</evidence>
<dbReference type="Pfam" id="PF00196">
    <property type="entry name" value="GerE"/>
    <property type="match status" value="1"/>
</dbReference>
<dbReference type="PROSITE" id="PS00622">
    <property type="entry name" value="HTH_LUXR_1"/>
    <property type="match status" value="1"/>
</dbReference>
<keyword evidence="2" id="KW-0238">DNA-binding</keyword>
<evidence type="ECO:0000256" key="1">
    <source>
        <dbReference type="ARBA" id="ARBA00023015"/>
    </source>
</evidence>
<keyword evidence="1" id="KW-0805">Transcription regulation</keyword>
<sequence>MAFEENNNFKVLDKLPSGELVDRACVAQPDIVVWKVSGEEFLPILKDLIKYCPMLQTVIIVENPATFDLLNILDCGIRGCLPMRLLPRQIVKAVELIVTAGIVCIPRPGPDTYGNRLEVDEFSGASLLTSREREVINFLAQGYSNHDIAKSLCLSESTIKSHLRSAFKKFNVRNRTEVLAFLYNQEKDKKRVTT</sequence>
<dbReference type="GO" id="GO:0003677">
    <property type="term" value="F:DNA binding"/>
    <property type="evidence" value="ECO:0007669"/>
    <property type="project" value="UniProtKB-KW"/>
</dbReference>
<evidence type="ECO:0000256" key="2">
    <source>
        <dbReference type="ARBA" id="ARBA00023125"/>
    </source>
</evidence>
<dbReference type="InterPro" id="IPR000792">
    <property type="entry name" value="Tscrpt_reg_LuxR_C"/>
</dbReference>
<dbReference type="PROSITE" id="PS50043">
    <property type="entry name" value="HTH_LUXR_2"/>
    <property type="match status" value="1"/>
</dbReference>
<evidence type="ECO:0000256" key="3">
    <source>
        <dbReference type="ARBA" id="ARBA00023163"/>
    </source>
</evidence>
<protein>
    <submittedName>
        <fullName evidence="5">Two-component response regulator</fullName>
    </submittedName>
</protein>
<keyword evidence="3" id="KW-0804">Transcription</keyword>
<dbReference type="InterPro" id="IPR016032">
    <property type="entry name" value="Sig_transdc_resp-reg_C-effctor"/>
</dbReference>